<dbReference type="InterPro" id="IPR006076">
    <property type="entry name" value="FAD-dep_OxRdtase"/>
</dbReference>
<evidence type="ECO:0000259" key="2">
    <source>
        <dbReference type="Pfam" id="PF01266"/>
    </source>
</evidence>
<dbReference type="PANTHER" id="PTHR13847">
    <property type="entry name" value="SARCOSINE DEHYDROGENASE-RELATED"/>
    <property type="match status" value="1"/>
</dbReference>
<dbReference type="Gene3D" id="3.30.9.10">
    <property type="entry name" value="D-Amino Acid Oxidase, subunit A, domain 2"/>
    <property type="match status" value="1"/>
</dbReference>
<feature type="domain" description="FAD dependent oxidoreductase" evidence="2">
    <location>
        <begin position="37"/>
        <end position="388"/>
    </location>
</feature>
<keyword evidence="1" id="KW-0560">Oxidoreductase</keyword>
<dbReference type="PANTHER" id="PTHR13847:SF201">
    <property type="entry name" value="PUTATIBE OXIDOREDUCTASE"/>
    <property type="match status" value="1"/>
</dbReference>
<evidence type="ECO:0000256" key="1">
    <source>
        <dbReference type="ARBA" id="ARBA00023002"/>
    </source>
</evidence>
<name>A0ABX7BK91_9CAUL</name>
<evidence type="ECO:0000313" key="4">
    <source>
        <dbReference type="Proteomes" id="UP000595448"/>
    </source>
</evidence>
<dbReference type="EMBL" id="CP067977">
    <property type="protein sequence ID" value="QQQ17982.1"/>
    <property type="molecule type" value="Genomic_DNA"/>
</dbReference>
<accession>A0ABX7BK91</accession>
<keyword evidence="4" id="KW-1185">Reference proteome</keyword>
<protein>
    <submittedName>
        <fullName evidence="3">FAD-binding oxidoreductase</fullName>
    </submittedName>
</protein>
<gene>
    <name evidence="3" type="ORF">JIP62_11715</name>
</gene>
<dbReference type="Gene3D" id="3.50.50.60">
    <property type="entry name" value="FAD/NAD(P)-binding domain"/>
    <property type="match status" value="1"/>
</dbReference>
<evidence type="ECO:0000313" key="3">
    <source>
        <dbReference type="EMBL" id="QQQ17982.1"/>
    </source>
</evidence>
<dbReference type="Proteomes" id="UP000595448">
    <property type="component" value="Chromosome"/>
</dbReference>
<dbReference type="Pfam" id="PF01266">
    <property type="entry name" value="DAO"/>
    <property type="match status" value="1"/>
</dbReference>
<dbReference type="RefSeq" id="WP_201102357.1">
    <property type="nucleotide sequence ID" value="NZ_CP067977.1"/>
</dbReference>
<dbReference type="SUPFAM" id="SSF51905">
    <property type="entry name" value="FAD/NAD(P)-binding domain"/>
    <property type="match status" value="1"/>
</dbReference>
<sequence length="405" mass="43018">MTGATNKRDLRTGRSVWADSPGLGVSVRPLTEAVSVDVAIVGAGISGAFIARELARDHSVAVLDRRPPLMGSTVASTAMLQWEIDLPLTALADEIGMAKARRAYGRSRAAVDDLKRIVAEEGIRCGLKDKGSLYLAGDDYGRRALEAEAEARAGIGLDSLFIGPADLRDRYGIERTGAIVSQGSASADPARLAAGLMRRAIADGAKVYSPVEVLQAASDPDGVTLLTDAGHAVRARTVIFCCGYEFPKGVPTPGAEVISTWALATKPRSVCPAWLKDMLVWEASDPYLYFRMGQDGRLIVGGEDEADPIAHDDPAKLKRKCETIARKLKALMPTLEFEIDYTWAGAFGTSTTGLPSIAPVPDMDHAFAVMGFGGNGITYSVIASQIVSAAVRGKPDPDADLYRPD</sequence>
<reference evidence="3 4" key="1">
    <citation type="submission" date="2021-01" db="EMBL/GenBank/DDBJ databases">
        <title>Brevundimonas vitis sp. nov., an bacterium isolated from grape (Vitis vinifera).</title>
        <authorList>
            <person name="Jiang L."/>
            <person name="Lee J."/>
        </authorList>
    </citation>
    <scope>NUCLEOTIDE SEQUENCE [LARGE SCALE GENOMIC DNA]</scope>
    <source>
        <strain evidence="3 4">GRTSA-9</strain>
    </source>
</reference>
<proteinExistence type="predicted"/>
<dbReference type="InterPro" id="IPR036188">
    <property type="entry name" value="FAD/NAD-bd_sf"/>
</dbReference>
<organism evidence="3 4">
    <name type="scientific">Brevundimonas vitisensis</name>
    <dbReference type="NCBI Taxonomy" id="2800818"/>
    <lineage>
        <taxon>Bacteria</taxon>
        <taxon>Pseudomonadati</taxon>
        <taxon>Pseudomonadota</taxon>
        <taxon>Alphaproteobacteria</taxon>
        <taxon>Caulobacterales</taxon>
        <taxon>Caulobacteraceae</taxon>
        <taxon>Brevundimonas</taxon>
    </lineage>
</organism>